<dbReference type="GO" id="GO:0071051">
    <property type="term" value="P:poly(A)-dependent snoRNA 3'-end processing"/>
    <property type="evidence" value="ECO:0007669"/>
    <property type="project" value="TreeGrafter"/>
</dbReference>
<dbReference type="GO" id="GO:0071028">
    <property type="term" value="P:nuclear mRNA surveillance"/>
    <property type="evidence" value="ECO:0007669"/>
    <property type="project" value="TreeGrafter"/>
</dbReference>
<evidence type="ECO:0000256" key="1">
    <source>
        <dbReference type="ARBA" id="ARBA00004496"/>
    </source>
</evidence>
<dbReference type="GO" id="GO:0000176">
    <property type="term" value="C:nuclear exosome (RNase complex)"/>
    <property type="evidence" value="ECO:0007669"/>
    <property type="project" value="TreeGrafter"/>
</dbReference>
<evidence type="ECO:0000256" key="5">
    <source>
        <dbReference type="ARBA" id="ARBA00022552"/>
    </source>
</evidence>
<keyword evidence="4" id="KW-0963">Cytoplasm</keyword>
<comment type="caution">
    <text evidence="15">The sequence shown here is derived from an EMBL/GenBank/DDBJ whole genome shotgun (WGS) entry which is preliminary data.</text>
</comment>
<dbReference type="InterPro" id="IPR050080">
    <property type="entry name" value="RNase_PH"/>
</dbReference>
<dbReference type="CDD" id="cd11371">
    <property type="entry name" value="RNase_PH_MTR3"/>
    <property type="match status" value="1"/>
</dbReference>
<evidence type="ECO:0000256" key="9">
    <source>
        <dbReference type="ARBA" id="ARBA00058393"/>
    </source>
</evidence>
<evidence type="ECO:0000256" key="10">
    <source>
        <dbReference type="ARBA" id="ARBA00062379"/>
    </source>
</evidence>
<feature type="domain" description="Exoribonuclease phosphorolytic" evidence="14">
    <location>
        <begin position="43"/>
        <end position="171"/>
    </location>
</feature>
<evidence type="ECO:0000256" key="6">
    <source>
        <dbReference type="ARBA" id="ARBA00022835"/>
    </source>
</evidence>
<sequence>MPTDTRRISGPEISHSPYDYCLTPPIDLIGADKKRLDGRLPAQLRPLFLRAGVISQARGSGYIEVDQTKVICAVYGPREVLRREDFSLKGQLTCDFKFTTFSCRLRRQHQQDNQEKDLSVQLLEALEPAVCLQKYPKSQINIYVTVLQNDGSALSAAIICASLALASAGIEMYDLVLASSVAMRDALTIVDPTEREEEAVLNKTHKAELNAGSMTVAFLPSINQVSAISSDGEILCETLTKSMRLCVENCLKLYPVLQQALVKHRLDKQADTS</sequence>
<keyword evidence="8" id="KW-0539">Nucleus</keyword>
<protein>
    <recommendedName>
        <fullName evidence="11">Exosome complex component MTR3</fullName>
    </recommendedName>
    <alternativeName>
        <fullName evidence="13">Exosome component 6</fullName>
    </alternativeName>
    <alternativeName>
        <fullName evidence="12">mRNA transport regulator 3 homolog</fullName>
    </alternativeName>
</protein>
<dbReference type="EMBL" id="CAXITT010000300">
    <property type="protein sequence ID" value="CAL1538468.1"/>
    <property type="molecule type" value="Genomic_DNA"/>
</dbReference>
<dbReference type="InterPro" id="IPR027408">
    <property type="entry name" value="PNPase/RNase_PH_dom_sf"/>
</dbReference>
<organism evidence="15 16">
    <name type="scientific">Lymnaea stagnalis</name>
    <name type="common">Great pond snail</name>
    <name type="synonym">Helix stagnalis</name>
    <dbReference type="NCBI Taxonomy" id="6523"/>
    <lineage>
        <taxon>Eukaryota</taxon>
        <taxon>Metazoa</taxon>
        <taxon>Spiralia</taxon>
        <taxon>Lophotrochozoa</taxon>
        <taxon>Mollusca</taxon>
        <taxon>Gastropoda</taxon>
        <taxon>Heterobranchia</taxon>
        <taxon>Euthyneura</taxon>
        <taxon>Panpulmonata</taxon>
        <taxon>Hygrophila</taxon>
        <taxon>Lymnaeoidea</taxon>
        <taxon>Lymnaeidae</taxon>
        <taxon>Lymnaea</taxon>
    </lineage>
</organism>
<dbReference type="AlphaFoldDB" id="A0AAV2I096"/>
<name>A0AAV2I096_LYMST</name>
<dbReference type="InterPro" id="IPR001247">
    <property type="entry name" value="ExoRNase_PH_dom1"/>
</dbReference>
<evidence type="ECO:0000259" key="14">
    <source>
        <dbReference type="Pfam" id="PF01138"/>
    </source>
</evidence>
<evidence type="ECO:0000256" key="3">
    <source>
        <dbReference type="ARBA" id="ARBA00006678"/>
    </source>
</evidence>
<evidence type="ECO:0000256" key="12">
    <source>
        <dbReference type="ARBA" id="ARBA00080620"/>
    </source>
</evidence>
<comment type="similarity">
    <text evidence="3">Belongs to the RNase PH family.</text>
</comment>
<proteinExistence type="inferred from homology"/>
<dbReference type="Proteomes" id="UP001497497">
    <property type="component" value="Unassembled WGS sequence"/>
</dbReference>
<gene>
    <name evidence="15" type="ORF">GSLYS_00012289001</name>
</gene>
<dbReference type="Gene3D" id="3.30.230.70">
    <property type="entry name" value="GHMP Kinase, N-terminal domain"/>
    <property type="match status" value="1"/>
</dbReference>
<evidence type="ECO:0000256" key="8">
    <source>
        <dbReference type="ARBA" id="ARBA00023242"/>
    </source>
</evidence>
<evidence type="ECO:0000256" key="4">
    <source>
        <dbReference type="ARBA" id="ARBA00022490"/>
    </source>
</evidence>
<reference evidence="15 16" key="1">
    <citation type="submission" date="2024-04" db="EMBL/GenBank/DDBJ databases">
        <authorList>
            <consortium name="Genoscope - CEA"/>
            <person name="William W."/>
        </authorList>
    </citation>
    <scope>NUCLEOTIDE SEQUENCE [LARGE SCALE GENOMIC DNA]</scope>
</reference>
<dbReference type="Pfam" id="PF01138">
    <property type="entry name" value="RNase_PH"/>
    <property type="match status" value="1"/>
</dbReference>
<dbReference type="SUPFAM" id="SSF55666">
    <property type="entry name" value="Ribonuclease PH domain 2-like"/>
    <property type="match status" value="1"/>
</dbReference>
<dbReference type="InterPro" id="IPR036345">
    <property type="entry name" value="ExoRNase_PH_dom2_sf"/>
</dbReference>
<keyword evidence="5" id="KW-0698">rRNA processing</keyword>
<evidence type="ECO:0000256" key="13">
    <source>
        <dbReference type="ARBA" id="ARBA00083631"/>
    </source>
</evidence>
<evidence type="ECO:0000256" key="2">
    <source>
        <dbReference type="ARBA" id="ARBA00004604"/>
    </source>
</evidence>
<keyword evidence="7" id="KW-0694">RNA-binding</keyword>
<evidence type="ECO:0000313" key="15">
    <source>
        <dbReference type="EMBL" id="CAL1538468.1"/>
    </source>
</evidence>
<keyword evidence="6" id="KW-0271">Exosome</keyword>
<comment type="subunit">
    <text evidence="10">Component of the RNA exosome complex.</text>
</comment>
<evidence type="ECO:0000256" key="7">
    <source>
        <dbReference type="ARBA" id="ARBA00022884"/>
    </source>
</evidence>
<dbReference type="GO" id="GO:0003723">
    <property type="term" value="F:RNA binding"/>
    <property type="evidence" value="ECO:0007669"/>
    <property type="project" value="UniProtKB-KW"/>
</dbReference>
<evidence type="ECO:0000313" key="16">
    <source>
        <dbReference type="Proteomes" id="UP001497497"/>
    </source>
</evidence>
<dbReference type="GO" id="GO:0034475">
    <property type="term" value="P:U4 snRNA 3'-end processing"/>
    <property type="evidence" value="ECO:0007669"/>
    <property type="project" value="TreeGrafter"/>
</dbReference>
<dbReference type="GO" id="GO:0005730">
    <property type="term" value="C:nucleolus"/>
    <property type="evidence" value="ECO:0007669"/>
    <property type="project" value="UniProtKB-SubCell"/>
</dbReference>
<dbReference type="FunFam" id="3.30.230.70:FF:000035">
    <property type="entry name" value="Exosome complex component MTR3"/>
    <property type="match status" value="1"/>
</dbReference>
<evidence type="ECO:0000256" key="11">
    <source>
        <dbReference type="ARBA" id="ARBA00067159"/>
    </source>
</evidence>
<dbReference type="PANTHER" id="PTHR11953">
    <property type="entry name" value="EXOSOME COMPLEX COMPONENT"/>
    <property type="match status" value="1"/>
</dbReference>
<dbReference type="GO" id="GO:0006364">
    <property type="term" value="P:rRNA processing"/>
    <property type="evidence" value="ECO:0007669"/>
    <property type="project" value="UniProtKB-KW"/>
</dbReference>
<dbReference type="PANTHER" id="PTHR11953:SF2">
    <property type="entry name" value="EXOSOME COMPLEX COMPONENT MTR3"/>
    <property type="match status" value="1"/>
</dbReference>
<dbReference type="SUPFAM" id="SSF54211">
    <property type="entry name" value="Ribosomal protein S5 domain 2-like"/>
    <property type="match status" value="1"/>
</dbReference>
<accession>A0AAV2I096</accession>
<dbReference type="GO" id="GO:0016075">
    <property type="term" value="P:rRNA catabolic process"/>
    <property type="evidence" value="ECO:0007669"/>
    <property type="project" value="TreeGrafter"/>
</dbReference>
<comment type="function">
    <text evidence="9">Non-catalytic component of the RNA exosome complex which has 3'-&gt;5' exoribonuclease activity and participates in a multitude of cellular RNA processing and degradation events.</text>
</comment>
<dbReference type="GO" id="GO:0000177">
    <property type="term" value="C:cytoplasmic exosome (RNase complex)"/>
    <property type="evidence" value="ECO:0007669"/>
    <property type="project" value="TreeGrafter"/>
</dbReference>
<keyword evidence="16" id="KW-1185">Reference proteome</keyword>
<comment type="subcellular location">
    <subcellularLocation>
        <location evidence="1">Cytoplasm</location>
    </subcellularLocation>
    <subcellularLocation>
        <location evidence="2">Nucleus</location>
        <location evidence="2">Nucleolus</location>
    </subcellularLocation>
</comment>
<dbReference type="InterPro" id="IPR020568">
    <property type="entry name" value="Ribosomal_Su5_D2-typ_SF"/>
</dbReference>